<dbReference type="OrthoDB" id="3648309at2759"/>
<comment type="similarity">
    <text evidence="2">Belongs to the acetate uptake transporter (AceTr) (TC 2.A.96) family.</text>
</comment>
<evidence type="ECO:0000313" key="7">
    <source>
        <dbReference type="EMBL" id="CAG8454869.1"/>
    </source>
</evidence>
<comment type="caution">
    <text evidence="7">The sequence shown here is derived from an EMBL/GenBank/DDBJ whole genome shotgun (WGS) entry which is preliminary data.</text>
</comment>
<proteinExistence type="inferred from homology"/>
<dbReference type="EMBL" id="CAJVPY010000167">
    <property type="protein sequence ID" value="CAG8454869.1"/>
    <property type="molecule type" value="Genomic_DNA"/>
</dbReference>
<organism evidence="7 8">
    <name type="scientific">Dentiscutata erythropus</name>
    <dbReference type="NCBI Taxonomy" id="1348616"/>
    <lineage>
        <taxon>Eukaryota</taxon>
        <taxon>Fungi</taxon>
        <taxon>Fungi incertae sedis</taxon>
        <taxon>Mucoromycota</taxon>
        <taxon>Glomeromycotina</taxon>
        <taxon>Glomeromycetes</taxon>
        <taxon>Diversisporales</taxon>
        <taxon>Gigasporaceae</taxon>
        <taxon>Dentiscutata</taxon>
    </lineage>
</organism>
<feature type="transmembrane region" description="Helical" evidence="6">
    <location>
        <begin position="118"/>
        <end position="149"/>
    </location>
</feature>
<evidence type="ECO:0000256" key="2">
    <source>
        <dbReference type="ARBA" id="ARBA00005587"/>
    </source>
</evidence>
<evidence type="ECO:0000313" key="8">
    <source>
        <dbReference type="Proteomes" id="UP000789405"/>
    </source>
</evidence>
<dbReference type="PANTHER" id="PTHR31123">
    <property type="entry name" value="ACCUMULATION OF DYADS PROTEIN 2-RELATED"/>
    <property type="match status" value="1"/>
</dbReference>
<dbReference type="InterPro" id="IPR000791">
    <property type="entry name" value="Gpr1/Fun34/SatP-like"/>
</dbReference>
<dbReference type="GO" id="GO:0015123">
    <property type="term" value="F:acetate transmembrane transporter activity"/>
    <property type="evidence" value="ECO:0007669"/>
    <property type="project" value="TreeGrafter"/>
</dbReference>
<dbReference type="NCBIfam" id="NF038013">
    <property type="entry name" value="AceTr_1"/>
    <property type="match status" value="1"/>
</dbReference>
<comment type="subcellular location">
    <subcellularLocation>
        <location evidence="1">Membrane</location>
        <topology evidence="1">Multi-pass membrane protein</topology>
    </subcellularLocation>
</comment>
<feature type="transmembrane region" description="Helical" evidence="6">
    <location>
        <begin position="77"/>
        <end position="98"/>
    </location>
</feature>
<feature type="transmembrane region" description="Helical" evidence="6">
    <location>
        <begin position="21"/>
        <end position="39"/>
    </location>
</feature>
<accession>A0A9N8VLT4</accession>
<name>A0A9N8VLT4_9GLOM</name>
<feature type="transmembrane region" description="Helical" evidence="6">
    <location>
        <begin position="51"/>
        <end position="70"/>
    </location>
</feature>
<dbReference type="Pfam" id="PF01184">
    <property type="entry name" value="Gpr1_Fun34_YaaH"/>
    <property type="match status" value="1"/>
</dbReference>
<keyword evidence="3 6" id="KW-0812">Transmembrane</keyword>
<gene>
    <name evidence="7" type="ORF">DERYTH_LOCUS712</name>
</gene>
<evidence type="ECO:0000256" key="1">
    <source>
        <dbReference type="ARBA" id="ARBA00004141"/>
    </source>
</evidence>
<sequence length="173" mass="18506">MSLEKGTDDGHVMQPREVGNSSPLGLFAFGSTTFMYAMYLLQVGNITNNHAGLGAALFYGGVLQILGGMWEIYSGKTFAATVSCSYGAFWMSFGFIFLPSSGIVDSYNGDQVMFGKALGVYLVAWTVCIETFSRIGGGLGVLVACGAWYMGLAQLLTKELTYFTLPSFSSAPE</sequence>
<protein>
    <submittedName>
        <fullName evidence="7">20911_t:CDS:1</fullName>
    </submittedName>
</protein>
<dbReference type="GO" id="GO:0005886">
    <property type="term" value="C:plasma membrane"/>
    <property type="evidence" value="ECO:0007669"/>
    <property type="project" value="TreeGrafter"/>
</dbReference>
<dbReference type="Proteomes" id="UP000789405">
    <property type="component" value="Unassembled WGS sequence"/>
</dbReference>
<keyword evidence="8" id="KW-1185">Reference proteome</keyword>
<dbReference type="InterPro" id="IPR051633">
    <property type="entry name" value="AceTr"/>
</dbReference>
<evidence type="ECO:0000256" key="3">
    <source>
        <dbReference type="ARBA" id="ARBA00022692"/>
    </source>
</evidence>
<keyword evidence="4 6" id="KW-1133">Transmembrane helix</keyword>
<evidence type="ECO:0000256" key="6">
    <source>
        <dbReference type="SAM" id="Phobius"/>
    </source>
</evidence>
<evidence type="ECO:0000256" key="5">
    <source>
        <dbReference type="ARBA" id="ARBA00023136"/>
    </source>
</evidence>
<dbReference type="PANTHER" id="PTHR31123:SF1">
    <property type="entry name" value="ACCUMULATION OF DYADS PROTEIN 2-RELATED"/>
    <property type="match status" value="1"/>
</dbReference>
<evidence type="ECO:0000256" key="4">
    <source>
        <dbReference type="ARBA" id="ARBA00022989"/>
    </source>
</evidence>
<dbReference type="AlphaFoldDB" id="A0A9N8VLT4"/>
<reference evidence="7" key="1">
    <citation type="submission" date="2021-06" db="EMBL/GenBank/DDBJ databases">
        <authorList>
            <person name="Kallberg Y."/>
            <person name="Tangrot J."/>
            <person name="Rosling A."/>
        </authorList>
    </citation>
    <scope>NUCLEOTIDE SEQUENCE</scope>
    <source>
        <strain evidence="7">MA453B</strain>
    </source>
</reference>
<keyword evidence="5 6" id="KW-0472">Membrane</keyword>